<proteinExistence type="predicted"/>
<protein>
    <recommendedName>
        <fullName evidence="2">HTH cro/C1-type domain-containing protein</fullName>
    </recommendedName>
</protein>
<gene>
    <name evidence="3" type="ORF">GCM10010339_34440</name>
</gene>
<feature type="region of interest" description="Disordered" evidence="1">
    <location>
        <begin position="69"/>
        <end position="101"/>
    </location>
</feature>
<reference evidence="3" key="1">
    <citation type="journal article" date="2014" name="Int. J. Syst. Evol. Microbiol.">
        <title>Complete genome sequence of Corynebacterium casei LMG S-19264T (=DSM 44701T), isolated from a smear-ripened cheese.</title>
        <authorList>
            <consortium name="US DOE Joint Genome Institute (JGI-PGF)"/>
            <person name="Walter F."/>
            <person name="Albersmeier A."/>
            <person name="Kalinowski J."/>
            <person name="Ruckert C."/>
        </authorList>
    </citation>
    <scope>NUCLEOTIDE SEQUENCE</scope>
    <source>
        <strain evidence="3">JCM 4714</strain>
    </source>
</reference>
<dbReference type="Proteomes" id="UP000655443">
    <property type="component" value="Unassembled WGS sequence"/>
</dbReference>
<dbReference type="Gene3D" id="1.10.260.40">
    <property type="entry name" value="lambda repressor-like DNA-binding domains"/>
    <property type="match status" value="1"/>
</dbReference>
<organism evidence="3 4">
    <name type="scientific">Streptomyces alanosinicus</name>
    <dbReference type="NCBI Taxonomy" id="68171"/>
    <lineage>
        <taxon>Bacteria</taxon>
        <taxon>Bacillati</taxon>
        <taxon>Actinomycetota</taxon>
        <taxon>Actinomycetes</taxon>
        <taxon>Kitasatosporales</taxon>
        <taxon>Streptomycetaceae</taxon>
        <taxon>Streptomyces</taxon>
    </lineage>
</organism>
<keyword evidence="4" id="KW-1185">Reference proteome</keyword>
<reference evidence="3" key="2">
    <citation type="submission" date="2020-09" db="EMBL/GenBank/DDBJ databases">
        <authorList>
            <person name="Sun Q."/>
            <person name="Ohkuma M."/>
        </authorList>
    </citation>
    <scope>NUCLEOTIDE SEQUENCE</scope>
    <source>
        <strain evidence="3">JCM 4714</strain>
    </source>
</reference>
<dbReference type="PROSITE" id="PS50943">
    <property type="entry name" value="HTH_CROC1"/>
    <property type="match status" value="1"/>
</dbReference>
<accession>A0A918YIG0</accession>
<dbReference type="InterPro" id="IPR010982">
    <property type="entry name" value="Lambda_DNA-bd_dom_sf"/>
</dbReference>
<dbReference type="GO" id="GO:0003677">
    <property type="term" value="F:DNA binding"/>
    <property type="evidence" value="ECO:0007669"/>
    <property type="project" value="InterPro"/>
</dbReference>
<comment type="caution">
    <text evidence="3">The sequence shown here is derived from an EMBL/GenBank/DDBJ whole genome shotgun (WGS) entry which is preliminary data.</text>
</comment>
<dbReference type="Pfam" id="PF01381">
    <property type="entry name" value="HTH_3"/>
    <property type="match status" value="1"/>
</dbReference>
<dbReference type="SMART" id="SM00530">
    <property type="entry name" value="HTH_XRE"/>
    <property type="match status" value="1"/>
</dbReference>
<dbReference type="AlphaFoldDB" id="A0A918YIG0"/>
<evidence type="ECO:0000256" key="1">
    <source>
        <dbReference type="SAM" id="MobiDB-lite"/>
    </source>
</evidence>
<evidence type="ECO:0000259" key="2">
    <source>
        <dbReference type="PROSITE" id="PS50943"/>
    </source>
</evidence>
<evidence type="ECO:0000313" key="3">
    <source>
        <dbReference type="EMBL" id="GHE04123.1"/>
    </source>
</evidence>
<evidence type="ECO:0000313" key="4">
    <source>
        <dbReference type="Proteomes" id="UP000655443"/>
    </source>
</evidence>
<dbReference type="EMBL" id="BMVG01000006">
    <property type="protein sequence ID" value="GHE04123.1"/>
    <property type="molecule type" value="Genomic_DNA"/>
</dbReference>
<sequence>MVANALTLGKMIAKARRRKGWPQRDLAAMIDKSESWVSQAERDVIPVNSVETLRRISDVLDVPLPELLAAAPSPGQPPTSAHRRSASVRVGRNSGPEEGDDRMRRRELLAAAAVVFASPLASATPAEAGTLAPLEELLLYGTASVPEDSDVSPAGVAAAVKASREHFRAARYDTLAKTLPGQIAQAQALKGAEESATAVADLYNIAVRLCIKLGEDGLVAITADRALNSARIGGDALTIAEAHRMVSSAWRRQGHLARATDIAVRAAQEVRADRGTPEPARLASGSSLLATAAYTAAKRGDRQTAHALIGEAAETAKAGRTIPDARTDAGLQQVLLHQLSVHYLLGDAGQAIDLARTVDPSALPTAERQGRFFIDVARCFDQWGKPEQCYRALLAAERAAPQEIRRGAVKDLAGGLLRHDRRLPGVRAFACRTGTPVN</sequence>
<feature type="domain" description="HTH cro/C1-type" evidence="2">
    <location>
        <begin position="12"/>
        <end position="67"/>
    </location>
</feature>
<dbReference type="CDD" id="cd00093">
    <property type="entry name" value="HTH_XRE"/>
    <property type="match status" value="1"/>
</dbReference>
<dbReference type="InterPro" id="IPR001387">
    <property type="entry name" value="Cro/C1-type_HTH"/>
</dbReference>
<dbReference type="SUPFAM" id="SSF47413">
    <property type="entry name" value="lambda repressor-like DNA-binding domains"/>
    <property type="match status" value="1"/>
</dbReference>
<name>A0A918YIG0_9ACTN</name>